<dbReference type="InterPro" id="IPR041690">
    <property type="entry name" value="Cadherin_5"/>
</dbReference>
<dbReference type="InterPro" id="IPR012334">
    <property type="entry name" value="Pectin_lyas_fold"/>
</dbReference>
<organism evidence="8 9">
    <name type="scientific">Paracoccus fontiphilus</name>
    <dbReference type="NCBI Taxonomy" id="1815556"/>
    <lineage>
        <taxon>Bacteria</taxon>
        <taxon>Pseudomonadati</taxon>
        <taxon>Pseudomonadota</taxon>
        <taxon>Alphaproteobacteria</taxon>
        <taxon>Rhodobacterales</taxon>
        <taxon>Paracoccaceae</taxon>
        <taxon>Paracoccus</taxon>
    </lineage>
</organism>
<reference evidence="9" key="1">
    <citation type="journal article" date="2019" name="Int. J. Syst. Evol. Microbiol.">
        <title>The Global Catalogue of Microorganisms (GCM) 10K type strain sequencing project: providing services to taxonomists for standard genome sequencing and annotation.</title>
        <authorList>
            <consortium name="The Broad Institute Genomics Platform"/>
            <consortium name="The Broad Institute Genome Sequencing Center for Infectious Disease"/>
            <person name="Wu L."/>
            <person name="Ma J."/>
        </authorList>
    </citation>
    <scope>NUCLEOTIDE SEQUENCE [LARGE SCALE GENOMIC DNA]</scope>
    <source>
        <strain evidence="9">KCTC 52239</strain>
    </source>
</reference>
<dbReference type="InterPro" id="IPR018511">
    <property type="entry name" value="Hemolysin-typ_Ca-bd_CS"/>
</dbReference>
<keyword evidence="9" id="KW-1185">Reference proteome</keyword>
<evidence type="ECO:0000259" key="5">
    <source>
        <dbReference type="Pfam" id="PF13229"/>
    </source>
</evidence>
<feature type="domain" description="Cadherin-like" evidence="7">
    <location>
        <begin position="397"/>
        <end position="491"/>
    </location>
</feature>
<evidence type="ECO:0000256" key="1">
    <source>
        <dbReference type="ARBA" id="ARBA00004613"/>
    </source>
</evidence>
<dbReference type="SUPFAM" id="SSF51120">
    <property type="entry name" value="beta-Roll"/>
    <property type="match status" value="1"/>
</dbReference>
<feature type="region of interest" description="Disordered" evidence="4">
    <location>
        <begin position="1"/>
        <end position="20"/>
    </location>
</feature>
<dbReference type="InterPro" id="IPR059226">
    <property type="entry name" value="Choice_anch_Q_dom"/>
</dbReference>
<feature type="domain" description="DUF4082" evidence="6">
    <location>
        <begin position="510"/>
        <end position="648"/>
    </location>
</feature>
<protein>
    <submittedName>
        <fullName evidence="8">DUF4082 domain-containing protein</fullName>
    </submittedName>
</protein>
<dbReference type="Proteomes" id="UP001595557">
    <property type="component" value="Unassembled WGS sequence"/>
</dbReference>
<dbReference type="PANTHER" id="PTHR40088">
    <property type="entry name" value="PECTATE LYASE (EUROFUNG)"/>
    <property type="match status" value="1"/>
</dbReference>
<dbReference type="NCBIfam" id="NF041518">
    <property type="entry name" value="choice_anch_Q"/>
    <property type="match status" value="1"/>
</dbReference>
<dbReference type="InterPro" id="IPR011050">
    <property type="entry name" value="Pectin_lyase_fold/virulence"/>
</dbReference>
<feature type="compositionally biased region" description="Polar residues" evidence="4">
    <location>
        <begin position="1"/>
        <end position="18"/>
    </location>
</feature>
<proteinExistence type="predicted"/>
<comment type="caution">
    <text evidence="8">The sequence shown here is derived from an EMBL/GenBank/DDBJ whole genome shotgun (WGS) entry which is preliminary data.</text>
</comment>
<dbReference type="InterPro" id="IPR039448">
    <property type="entry name" value="Beta_helix"/>
</dbReference>
<evidence type="ECO:0000259" key="7">
    <source>
        <dbReference type="Pfam" id="PF17892"/>
    </source>
</evidence>
<feature type="region of interest" description="Disordered" evidence="4">
    <location>
        <begin position="659"/>
        <end position="715"/>
    </location>
</feature>
<evidence type="ECO:0000256" key="3">
    <source>
        <dbReference type="ARBA" id="ARBA00022729"/>
    </source>
</evidence>
<dbReference type="InterPro" id="IPR025141">
    <property type="entry name" value="DUF4082"/>
</dbReference>
<dbReference type="Pfam" id="PF13229">
    <property type="entry name" value="Beta_helix"/>
    <property type="match status" value="1"/>
</dbReference>
<dbReference type="SMART" id="SM00710">
    <property type="entry name" value="PbH1"/>
    <property type="match status" value="6"/>
</dbReference>
<dbReference type="SUPFAM" id="SSF51126">
    <property type="entry name" value="Pectin lyase-like"/>
    <property type="match status" value="1"/>
</dbReference>
<dbReference type="EMBL" id="JBHRTE010000019">
    <property type="protein sequence ID" value="MFC3167238.1"/>
    <property type="molecule type" value="Genomic_DNA"/>
</dbReference>
<name>A0ABV7IBI8_9RHOB</name>
<feature type="compositionally biased region" description="Polar residues" evidence="4">
    <location>
        <begin position="659"/>
        <end position="674"/>
    </location>
</feature>
<evidence type="ECO:0000256" key="4">
    <source>
        <dbReference type="SAM" id="MobiDB-lite"/>
    </source>
</evidence>
<feature type="compositionally biased region" description="Basic and acidic residues" evidence="4">
    <location>
        <begin position="696"/>
        <end position="710"/>
    </location>
</feature>
<feature type="domain" description="Right handed beta helix" evidence="5">
    <location>
        <begin position="87"/>
        <end position="163"/>
    </location>
</feature>
<dbReference type="PRINTS" id="PR00313">
    <property type="entry name" value="CABNDNGRPT"/>
</dbReference>
<evidence type="ECO:0000259" key="6">
    <source>
        <dbReference type="Pfam" id="PF13313"/>
    </source>
</evidence>
<dbReference type="PROSITE" id="PS00330">
    <property type="entry name" value="HEMOLYSIN_CALCIUM"/>
    <property type="match status" value="1"/>
</dbReference>
<dbReference type="InterPro" id="IPR001343">
    <property type="entry name" value="Hemolysn_Ca-bd"/>
</dbReference>
<dbReference type="InterPro" id="IPR052052">
    <property type="entry name" value="Polysaccharide_Lyase_9"/>
</dbReference>
<evidence type="ECO:0000313" key="8">
    <source>
        <dbReference type="EMBL" id="MFC3167238.1"/>
    </source>
</evidence>
<dbReference type="Pfam" id="PF17892">
    <property type="entry name" value="Cadherin_5"/>
    <property type="match status" value="1"/>
</dbReference>
<dbReference type="Pfam" id="PF00353">
    <property type="entry name" value="HemolysinCabind"/>
    <property type="match status" value="2"/>
</dbReference>
<sequence length="829" mass="85254">MTTYYVSTTGSDGSNGSAGSPWRTISHAMNASLKPGDEVVVKPGTYTEQVSIIRSGTEGNNVTLRSEVPGEALIRAPAGAWNAVSINANHVTVDGFDIANGDGDGIEANNVHHIEILNNTVHDNGESGIQTNWAEFIRIEGNVTHGNAASGWFSGISLYQTRNITGDTDTPGFRTIVRNNVSYDNVTERGAHTDGNGIIIDDFNSTQTSGHPKYNFPTLVENNLVYSNGGKGIAVHWSDNVTVRNNTSWHNNLDNQNPGTWRGELSNQDSNGTVWVNNIAVADPTANGNNTAIGFYGNNSNVTWQDNLSYSGKAGDPSLRLDGGNAAPTAANGNLLGVDPRFVNAAGGDFHLQNGSPALNAGTGSFGVPASDLDDGARVVGTIDMGAYEMGGAAAPVNAAPDAVDDAGFQTGYQTPVTIRAASLLANDRDPDGDSLKLVSVSGAQGGSAQINSAGDIVFTPAGGHTGAAGFDYTISDGRGQTATAEVSLTVGSGGTPSGTASSIFSPSARPQTITDVDTGSVELGLKFRADVDGEIAAIRFYKGPENDGAHPVTLWSGDGKVLGTGTAPTTGTGWQEIALAQPVAISAGDVSVASYHAPEGGYSANNNYFGSQIDSGLLTALQNGGVYSYGGAGSFPNAVYKASNYWVDVVFKQTQASHAGGTSSDRLTGTGSADTMLGRGGDDTLTAGSGNDMLRGQDGRDILQGDAGRDTLIGGEGEDRFVLRSSTDSQPGAGDVIRAGDGGLAFEGAGRSGGDVIDLRAIDADTTASGNQTFNFGDKGKGGVWLLDDGGVTILRANTDGDTAAEVELFIHDNGVAAADYAPWDMLL</sequence>
<accession>A0ABV7IBI8</accession>
<dbReference type="PANTHER" id="PTHR40088:SF2">
    <property type="entry name" value="SECRETED SUGAR HYDROLASE"/>
    <property type="match status" value="1"/>
</dbReference>
<keyword evidence="3" id="KW-0732">Signal</keyword>
<evidence type="ECO:0000256" key="2">
    <source>
        <dbReference type="ARBA" id="ARBA00022525"/>
    </source>
</evidence>
<dbReference type="Gene3D" id="2.160.20.10">
    <property type="entry name" value="Single-stranded right-handed beta-helix, Pectin lyase-like"/>
    <property type="match status" value="1"/>
</dbReference>
<dbReference type="InterPro" id="IPR011049">
    <property type="entry name" value="Serralysin-like_metalloprot_C"/>
</dbReference>
<keyword evidence="2" id="KW-0964">Secreted</keyword>
<comment type="subcellular location">
    <subcellularLocation>
        <location evidence="1">Secreted</location>
    </subcellularLocation>
</comment>
<dbReference type="InterPro" id="IPR006626">
    <property type="entry name" value="PbH1"/>
</dbReference>
<dbReference type="Gene3D" id="2.60.40.3440">
    <property type="match status" value="1"/>
</dbReference>
<dbReference type="Gene3D" id="2.150.10.10">
    <property type="entry name" value="Serralysin-like metalloprotease, C-terminal"/>
    <property type="match status" value="1"/>
</dbReference>
<dbReference type="Pfam" id="PF13313">
    <property type="entry name" value="DUF4082"/>
    <property type="match status" value="1"/>
</dbReference>
<gene>
    <name evidence="8" type="ORF">ACFOD7_04155</name>
</gene>
<evidence type="ECO:0000313" key="9">
    <source>
        <dbReference type="Proteomes" id="UP001595557"/>
    </source>
</evidence>
<dbReference type="RefSeq" id="WP_377706784.1">
    <property type="nucleotide sequence ID" value="NZ_JBHRTE010000019.1"/>
</dbReference>